<dbReference type="Pfam" id="PF13416">
    <property type="entry name" value="SBP_bac_8"/>
    <property type="match status" value="1"/>
</dbReference>
<evidence type="ECO:0000313" key="5">
    <source>
        <dbReference type="EMBL" id="RUT44409.1"/>
    </source>
</evidence>
<reference evidence="5 6" key="1">
    <citation type="submission" date="2018-12" db="EMBL/GenBank/DDBJ databases">
        <authorList>
            <person name="Sun L."/>
            <person name="Chen Z."/>
        </authorList>
    </citation>
    <scope>NUCLEOTIDE SEQUENCE [LARGE SCALE GENOMIC DNA]</scope>
    <source>
        <strain evidence="5 6">DSM 15890</strain>
    </source>
</reference>
<accession>A0A3S1BLS6</accession>
<comment type="similarity">
    <text evidence="1">Belongs to the bacterial solute-binding protein 1 family.</text>
</comment>
<evidence type="ECO:0000256" key="4">
    <source>
        <dbReference type="SAM" id="SignalP"/>
    </source>
</evidence>
<evidence type="ECO:0000256" key="3">
    <source>
        <dbReference type="ARBA" id="ARBA00022729"/>
    </source>
</evidence>
<dbReference type="RefSeq" id="WP_127193354.1">
    <property type="nucleotide sequence ID" value="NZ_JAUSSS010000002.1"/>
</dbReference>
<proteinExistence type="inferred from homology"/>
<evidence type="ECO:0000256" key="2">
    <source>
        <dbReference type="ARBA" id="ARBA00022448"/>
    </source>
</evidence>
<dbReference type="SUPFAM" id="SSF53850">
    <property type="entry name" value="Periplasmic binding protein-like II"/>
    <property type="match status" value="1"/>
</dbReference>
<dbReference type="PROSITE" id="PS51257">
    <property type="entry name" value="PROKAR_LIPOPROTEIN"/>
    <property type="match status" value="1"/>
</dbReference>
<keyword evidence="6" id="KW-1185">Reference proteome</keyword>
<protein>
    <submittedName>
        <fullName evidence="5">Carbohydrate ABC transporter substrate-binding protein</fullName>
    </submittedName>
</protein>
<dbReference type="EMBL" id="RZNY01000015">
    <property type="protein sequence ID" value="RUT44409.1"/>
    <property type="molecule type" value="Genomic_DNA"/>
</dbReference>
<feature type="chain" id="PRO_5039568533" evidence="4">
    <location>
        <begin position="22"/>
        <end position="466"/>
    </location>
</feature>
<sequence length="466" mass="51255">MKVKKVLGLALALTLVGGLVAGCGTKENNSANNGNKGEEKTNTTTTSKAEEIYFLNFKPEIAPVYEKIAKDYEAETGVKVKVVTAAAGTYETQLKAEVAKKDAPTIFQINGPVGYEAWKDYALDLKDSKLYSYLSDKSLAVTSGDGVYGIPYVVEGYGIIYNEAIMKKYFALADKAVSISATSEINNYDTLKAVVEDMTAKKDQLGIKGVFSSTSLGAGEQWRWQTHLANLPLFYEFKDNTSFDNTVLAGLDTKEVEFKYASNFKNIFDLYINNSVTKGALLGSKSVTDSMAEFALGQSAMVQNGNWAWGQINEVDGNVVTADDIKYLPIYTGMPGEEKQGLAIGTENYFVVNSKVSAEKQQASIAFLEWLYSSEKGKNYVTNELGFISPFNTFTEAERPADPLAKEVMAWMSKDVTSVAWTFAAFPSEDFKNTFGDALLEYAQGNKPWEEVVTIFKDSWKSEKAK</sequence>
<keyword evidence="3 4" id="KW-0732">Signal</keyword>
<gene>
    <name evidence="5" type="ORF">EJP82_17470</name>
</gene>
<feature type="signal peptide" evidence="4">
    <location>
        <begin position="1"/>
        <end position="21"/>
    </location>
</feature>
<evidence type="ECO:0000256" key="1">
    <source>
        <dbReference type="ARBA" id="ARBA00008520"/>
    </source>
</evidence>
<name>A0A3S1BLS6_9BACL</name>
<dbReference type="PANTHER" id="PTHR43649:SF34">
    <property type="entry name" value="ABC TRANSPORTER PERIPLASMIC-BINDING PROTEIN YCJN-RELATED"/>
    <property type="match status" value="1"/>
</dbReference>
<organism evidence="5 6">
    <name type="scientific">Paenibacillus anaericanus</name>
    <dbReference type="NCBI Taxonomy" id="170367"/>
    <lineage>
        <taxon>Bacteria</taxon>
        <taxon>Bacillati</taxon>
        <taxon>Bacillota</taxon>
        <taxon>Bacilli</taxon>
        <taxon>Bacillales</taxon>
        <taxon>Paenibacillaceae</taxon>
        <taxon>Paenibacillus</taxon>
    </lineage>
</organism>
<keyword evidence="2" id="KW-0813">Transport</keyword>
<dbReference type="PANTHER" id="PTHR43649">
    <property type="entry name" value="ARABINOSE-BINDING PROTEIN-RELATED"/>
    <property type="match status" value="1"/>
</dbReference>
<dbReference type="OrthoDB" id="9763054at2"/>
<dbReference type="Gene3D" id="3.40.190.10">
    <property type="entry name" value="Periplasmic binding protein-like II"/>
    <property type="match status" value="1"/>
</dbReference>
<dbReference type="Proteomes" id="UP000279446">
    <property type="component" value="Unassembled WGS sequence"/>
</dbReference>
<dbReference type="InterPro" id="IPR050490">
    <property type="entry name" value="Bact_solute-bd_prot1"/>
</dbReference>
<evidence type="ECO:0000313" key="6">
    <source>
        <dbReference type="Proteomes" id="UP000279446"/>
    </source>
</evidence>
<dbReference type="InterPro" id="IPR006059">
    <property type="entry name" value="SBP"/>
</dbReference>
<comment type="caution">
    <text evidence="5">The sequence shown here is derived from an EMBL/GenBank/DDBJ whole genome shotgun (WGS) entry which is preliminary data.</text>
</comment>
<dbReference type="AlphaFoldDB" id="A0A3S1BLS6"/>